<keyword evidence="7" id="KW-1005">Bacterial flagellum biogenesis</keyword>
<dbReference type="STRING" id="42253.NITMOv2_1920"/>
<keyword evidence="11" id="KW-0282">Flagellum</keyword>
<comment type="similarity">
    <text evidence="2">Belongs to the FliJ family.</text>
</comment>
<dbReference type="GO" id="GO:0044781">
    <property type="term" value="P:bacterial-type flagellum organization"/>
    <property type="evidence" value="ECO:0007669"/>
    <property type="project" value="UniProtKB-KW"/>
</dbReference>
<comment type="subcellular location">
    <subcellularLocation>
        <location evidence="1">Cell membrane</location>
        <topology evidence="1">Peripheral membrane protein</topology>
        <orientation evidence="1">Cytoplasmic side</orientation>
    </subcellularLocation>
</comment>
<evidence type="ECO:0000256" key="2">
    <source>
        <dbReference type="ARBA" id="ARBA00010004"/>
    </source>
</evidence>
<dbReference type="KEGG" id="nmv:NITMOv2_1920"/>
<dbReference type="GO" id="GO:0006935">
    <property type="term" value="P:chemotaxis"/>
    <property type="evidence" value="ECO:0007669"/>
    <property type="project" value="UniProtKB-KW"/>
</dbReference>
<evidence type="ECO:0000313" key="12">
    <source>
        <dbReference type="Proteomes" id="UP000069205"/>
    </source>
</evidence>
<dbReference type="InterPro" id="IPR012823">
    <property type="entry name" value="Flagell_FliJ"/>
</dbReference>
<keyword evidence="10" id="KW-1006">Bacterial flagellum protein export</keyword>
<keyword evidence="6" id="KW-0145">Chemotaxis</keyword>
<evidence type="ECO:0000256" key="1">
    <source>
        <dbReference type="ARBA" id="ARBA00004413"/>
    </source>
</evidence>
<keyword evidence="12" id="KW-1185">Reference proteome</keyword>
<accession>A0A0K2GBT4</accession>
<dbReference type="GO" id="GO:0015031">
    <property type="term" value="P:protein transport"/>
    <property type="evidence" value="ECO:0007669"/>
    <property type="project" value="UniProtKB-KW"/>
</dbReference>
<dbReference type="EMBL" id="CP011801">
    <property type="protein sequence ID" value="ALA58339.1"/>
    <property type="molecule type" value="Genomic_DNA"/>
</dbReference>
<dbReference type="InterPro" id="IPR053716">
    <property type="entry name" value="Flag_assembly_chemotaxis_eff"/>
</dbReference>
<keyword evidence="9" id="KW-0472">Membrane</keyword>
<evidence type="ECO:0000256" key="4">
    <source>
        <dbReference type="ARBA" id="ARBA00022448"/>
    </source>
</evidence>
<keyword evidence="8" id="KW-0653">Protein transport</keyword>
<gene>
    <name evidence="11" type="ORF">NITMOv2_1920</name>
</gene>
<evidence type="ECO:0000256" key="10">
    <source>
        <dbReference type="ARBA" id="ARBA00023225"/>
    </source>
</evidence>
<dbReference type="GO" id="GO:0071973">
    <property type="term" value="P:bacterial-type flagellum-dependent cell motility"/>
    <property type="evidence" value="ECO:0007669"/>
    <property type="project" value="InterPro"/>
</dbReference>
<dbReference type="GO" id="GO:0009288">
    <property type="term" value="C:bacterial-type flagellum"/>
    <property type="evidence" value="ECO:0007669"/>
    <property type="project" value="InterPro"/>
</dbReference>
<protein>
    <recommendedName>
        <fullName evidence="3">Flagellar FliJ protein</fullName>
    </recommendedName>
</protein>
<evidence type="ECO:0000256" key="6">
    <source>
        <dbReference type="ARBA" id="ARBA00022500"/>
    </source>
</evidence>
<reference evidence="11 12" key="1">
    <citation type="journal article" date="2015" name="Proc. Natl. Acad. Sci. U.S.A.">
        <title>Expanded metabolic versatility of ubiquitous nitrite-oxidizing bacteria from the genus Nitrospira.</title>
        <authorList>
            <person name="Koch H."/>
            <person name="Lucker S."/>
            <person name="Albertsen M."/>
            <person name="Kitzinger K."/>
            <person name="Herbold C."/>
            <person name="Spieck E."/>
            <person name="Nielsen P.H."/>
            <person name="Wagner M."/>
            <person name="Daims H."/>
        </authorList>
    </citation>
    <scope>NUCLEOTIDE SEQUENCE [LARGE SCALE GENOMIC DNA]</scope>
    <source>
        <strain evidence="11 12">NSP M-1</strain>
    </source>
</reference>
<evidence type="ECO:0000256" key="8">
    <source>
        <dbReference type="ARBA" id="ARBA00022927"/>
    </source>
</evidence>
<dbReference type="GO" id="GO:0005886">
    <property type="term" value="C:plasma membrane"/>
    <property type="evidence" value="ECO:0007669"/>
    <property type="project" value="UniProtKB-SubCell"/>
</dbReference>
<keyword evidence="4" id="KW-0813">Transport</keyword>
<dbReference type="Proteomes" id="UP000069205">
    <property type="component" value="Chromosome"/>
</dbReference>
<keyword evidence="11" id="KW-0966">Cell projection</keyword>
<evidence type="ECO:0000256" key="7">
    <source>
        <dbReference type="ARBA" id="ARBA00022795"/>
    </source>
</evidence>
<evidence type="ECO:0000256" key="5">
    <source>
        <dbReference type="ARBA" id="ARBA00022475"/>
    </source>
</evidence>
<dbReference type="Pfam" id="PF02050">
    <property type="entry name" value="FliJ"/>
    <property type="match status" value="1"/>
</dbReference>
<name>A0A0K2GBT4_NITMO</name>
<dbReference type="PATRIC" id="fig|42253.5.peg.1890"/>
<dbReference type="OrthoDB" id="9868833at2"/>
<proteinExistence type="inferred from homology"/>
<keyword evidence="5" id="KW-1003">Cell membrane</keyword>
<dbReference type="RefSeq" id="WP_053379522.1">
    <property type="nucleotide sequence ID" value="NZ_CP011801.1"/>
</dbReference>
<organism evidence="11 12">
    <name type="scientific">Nitrospira moscoviensis</name>
    <dbReference type="NCBI Taxonomy" id="42253"/>
    <lineage>
        <taxon>Bacteria</taxon>
        <taxon>Pseudomonadati</taxon>
        <taxon>Nitrospirota</taxon>
        <taxon>Nitrospiria</taxon>
        <taxon>Nitrospirales</taxon>
        <taxon>Nitrospiraceae</taxon>
        <taxon>Nitrospira</taxon>
    </lineage>
</organism>
<evidence type="ECO:0000256" key="9">
    <source>
        <dbReference type="ARBA" id="ARBA00023136"/>
    </source>
</evidence>
<dbReference type="AlphaFoldDB" id="A0A0K2GBT4"/>
<dbReference type="Gene3D" id="1.10.287.1700">
    <property type="match status" value="1"/>
</dbReference>
<sequence>MSLEALRALRARAEEALTMELARIAHELIDMEARCEALEAARDTDAAAYRIAVERGLAVEAALEWHARLDAHEAALAQTRQAVHRLRASWSGVQGQLVEASVERKILDRLAERRRRERRFDADRRIQQALDDIAQHRRRERGTDG</sequence>
<keyword evidence="11" id="KW-0969">Cilium</keyword>
<evidence type="ECO:0000313" key="11">
    <source>
        <dbReference type="EMBL" id="ALA58339.1"/>
    </source>
</evidence>
<evidence type="ECO:0000256" key="3">
    <source>
        <dbReference type="ARBA" id="ARBA00020392"/>
    </source>
</evidence>